<accession>A0A179ETH7</accession>
<dbReference type="InterPro" id="IPR029069">
    <property type="entry name" value="HotDog_dom_sf"/>
</dbReference>
<evidence type="ECO:0000256" key="1">
    <source>
        <dbReference type="ARBA" id="ARBA00008324"/>
    </source>
</evidence>
<evidence type="ECO:0000313" key="5">
    <source>
        <dbReference type="EMBL" id="OAQ56472.1"/>
    </source>
</evidence>
<comment type="caution">
    <text evidence="5">The sequence shown here is derived from an EMBL/GenBank/DDBJ whole genome shotgun (WGS) entry which is preliminary data.</text>
</comment>
<dbReference type="NCBIfam" id="TIGR00369">
    <property type="entry name" value="unchar_dom_1"/>
    <property type="match status" value="1"/>
</dbReference>
<reference evidence="5 6" key="1">
    <citation type="submission" date="2016-04" db="EMBL/GenBank/DDBJ databases">
        <title>Draft genome of an Enterococcus thailandicus strain isolated from bovine feces.</title>
        <authorList>
            <person name="Beukers A.G."/>
            <person name="Zaheer R."/>
            <person name="Goji N."/>
            <person name="Cook S.R."/>
            <person name="Amoako K."/>
            <person name="Chaves A.V."/>
            <person name="Ward M.P."/>
            <person name="Mcallister T.A."/>
        </authorList>
    </citation>
    <scope>NUCLEOTIDE SEQUENCE [LARGE SCALE GENOMIC DNA]</scope>
    <source>
        <strain evidence="5 6">F0711D 46</strain>
    </source>
</reference>
<keyword evidence="6" id="KW-1185">Reference proteome</keyword>
<dbReference type="Gene3D" id="3.10.129.10">
    <property type="entry name" value="Hotdog Thioesterase"/>
    <property type="match status" value="1"/>
</dbReference>
<dbReference type="Pfam" id="PF03061">
    <property type="entry name" value="4HBT"/>
    <property type="match status" value="1"/>
</dbReference>
<sequence>MNLLEHLQIKTLELSPEKVVLSLDIHAIHLQPYGYLHGGINGVLIETACSLGANQHLEQPHFAVGVDLQVNHLNKAQTGTLTVIAVPDKVGRSLQVWHADIFLNQQTKIAVGRCTLAVK</sequence>
<dbReference type="GeneID" id="77487352"/>
<dbReference type="GO" id="GO:0005829">
    <property type="term" value="C:cytosol"/>
    <property type="evidence" value="ECO:0007669"/>
    <property type="project" value="TreeGrafter"/>
</dbReference>
<dbReference type="GO" id="GO:0061522">
    <property type="term" value="F:1,4-dihydroxy-2-naphthoyl-CoA thioesterase activity"/>
    <property type="evidence" value="ECO:0007669"/>
    <property type="project" value="TreeGrafter"/>
</dbReference>
<comment type="similarity">
    <text evidence="1">Belongs to the thioesterase PaaI family.</text>
</comment>
<evidence type="ECO:0000259" key="3">
    <source>
        <dbReference type="Pfam" id="PF03061"/>
    </source>
</evidence>
<dbReference type="AlphaFoldDB" id="A0A179ETH7"/>
<dbReference type="RefSeq" id="WP_067482170.1">
    <property type="nucleotide sequence ID" value="NZ_BJUG01000002.1"/>
</dbReference>
<evidence type="ECO:0000256" key="2">
    <source>
        <dbReference type="ARBA" id="ARBA00022801"/>
    </source>
</evidence>
<dbReference type="Proteomes" id="UP000078516">
    <property type="component" value="Unassembled WGS sequence"/>
</dbReference>
<protein>
    <submittedName>
        <fullName evidence="5">Aromatic compound catabolic protein</fullName>
    </submittedName>
</protein>
<dbReference type="EMBL" id="BJUG01000002">
    <property type="protein sequence ID" value="GEK36172.1"/>
    <property type="molecule type" value="Genomic_DNA"/>
</dbReference>
<proteinExistence type="inferred from homology"/>
<name>A0A179ETH7_ENTTH</name>
<feature type="domain" description="Thioesterase" evidence="3">
    <location>
        <begin position="33"/>
        <end position="109"/>
    </location>
</feature>
<dbReference type="SUPFAM" id="SSF54637">
    <property type="entry name" value="Thioesterase/thiol ester dehydrase-isomerase"/>
    <property type="match status" value="1"/>
</dbReference>
<dbReference type="CDD" id="cd03443">
    <property type="entry name" value="PaaI_thioesterase"/>
    <property type="match status" value="1"/>
</dbReference>
<gene>
    <name evidence="4" type="primary">comA</name>
    <name evidence="5" type="ORF">A6E74_03415</name>
    <name evidence="4" type="ORF">ETH01_04590</name>
</gene>
<evidence type="ECO:0000313" key="4">
    <source>
        <dbReference type="EMBL" id="GEK36172.1"/>
    </source>
</evidence>
<dbReference type="InterPro" id="IPR003736">
    <property type="entry name" value="PAAI_dom"/>
</dbReference>
<evidence type="ECO:0000313" key="7">
    <source>
        <dbReference type="Proteomes" id="UP000321361"/>
    </source>
</evidence>
<dbReference type="OrthoDB" id="9798208at2"/>
<dbReference type="EMBL" id="LWMN01000010">
    <property type="protein sequence ID" value="OAQ56472.1"/>
    <property type="molecule type" value="Genomic_DNA"/>
</dbReference>
<dbReference type="PANTHER" id="PTHR43240:SF5">
    <property type="entry name" value="1,4-DIHYDROXY-2-NAPHTHOYL-COA THIOESTERASE 1"/>
    <property type="match status" value="1"/>
</dbReference>
<keyword evidence="2" id="KW-0378">Hydrolase</keyword>
<dbReference type="PANTHER" id="PTHR43240">
    <property type="entry name" value="1,4-DIHYDROXY-2-NAPHTHOYL-COA THIOESTERASE 1"/>
    <property type="match status" value="1"/>
</dbReference>
<evidence type="ECO:0000313" key="6">
    <source>
        <dbReference type="Proteomes" id="UP000078516"/>
    </source>
</evidence>
<dbReference type="KEGG" id="eth:CK496_06820"/>
<reference evidence="4 7" key="2">
    <citation type="submission" date="2019-07" db="EMBL/GenBank/DDBJ databases">
        <title>Whole genome shotgun sequence of Enterococcus thailandicus NBRC 101867.</title>
        <authorList>
            <person name="Hosoyama A."/>
            <person name="Uohara A."/>
            <person name="Ohji S."/>
            <person name="Ichikawa N."/>
        </authorList>
    </citation>
    <scope>NUCLEOTIDE SEQUENCE [LARGE SCALE GENOMIC DNA]</scope>
    <source>
        <strain evidence="4 7">NBRC 101867</strain>
    </source>
</reference>
<organism evidence="5 6">
    <name type="scientific">Enterococcus thailandicus</name>
    <dbReference type="NCBI Taxonomy" id="417368"/>
    <lineage>
        <taxon>Bacteria</taxon>
        <taxon>Bacillati</taxon>
        <taxon>Bacillota</taxon>
        <taxon>Bacilli</taxon>
        <taxon>Lactobacillales</taxon>
        <taxon>Enterococcaceae</taxon>
        <taxon>Enterococcus</taxon>
    </lineage>
</organism>
<dbReference type="InterPro" id="IPR006683">
    <property type="entry name" value="Thioestr_dom"/>
</dbReference>
<dbReference type="PATRIC" id="fig|417368.6.peg.1217"/>
<dbReference type="Proteomes" id="UP000321361">
    <property type="component" value="Unassembled WGS sequence"/>
</dbReference>